<dbReference type="KEGG" id="cuo:CUROG_02335"/>
<evidence type="ECO:0000313" key="3">
    <source>
        <dbReference type="Proteomes" id="UP000326711"/>
    </source>
</evidence>
<feature type="region of interest" description="Disordered" evidence="1">
    <location>
        <begin position="224"/>
        <end position="266"/>
    </location>
</feature>
<dbReference type="AlphaFoldDB" id="A0A5J6Z476"/>
<keyword evidence="3" id="KW-1185">Reference proteome</keyword>
<proteinExistence type="predicted"/>
<reference evidence="3" key="1">
    <citation type="submission" date="2019-10" db="EMBL/GenBank/DDBJ databases">
        <title>Complete genome sequence of Corynebacterium urogenitalis DSM 108747, isolated from the genital tract of a cow.</title>
        <authorList>
            <person name="Ruckert C."/>
            <person name="Ballas P."/>
            <person name="Wagener K."/>
            <person name="Drillich M."/>
            <person name="Kaempfer P."/>
            <person name="Busse H.-J."/>
            <person name="Ehling-Schulz M."/>
        </authorList>
    </citation>
    <scope>NUCLEOTIDE SEQUENCE [LARGE SCALE GENOMIC DNA]</scope>
    <source>
        <strain evidence="3">LMM 1652</strain>
    </source>
</reference>
<protein>
    <submittedName>
        <fullName evidence="2">Uncharacterized protein</fullName>
    </submittedName>
</protein>
<dbReference type="EMBL" id="CP045032">
    <property type="protein sequence ID" value="QFQ01858.1"/>
    <property type="molecule type" value="Genomic_DNA"/>
</dbReference>
<feature type="region of interest" description="Disordered" evidence="1">
    <location>
        <begin position="290"/>
        <end position="334"/>
    </location>
</feature>
<dbReference type="RefSeq" id="WP_236640607.1">
    <property type="nucleotide sequence ID" value="NZ_CP045032.1"/>
</dbReference>
<sequence length="334" mass="36635">MPQGHTAKTLVTLWFVTAAQPRAVLEAEPRADRGFARKYLAQFNPRWPLTHIGDFDMTRSANPGEHEYYIGGYKGLSVVRMVVEDMPKLSDLPERYRHFVNAPDVYATAESAEGCDGTIAGEGSGYGAIAHWSGGTLKRAFAATRETVYEDTGLPESFEMPFWEGNAPATGIQLPFVPYLLMHAAIEHWLGFSLREPEVELPVSAFAVDGRPEAKTEVRAEGLPLASRRRRTPDNVSLFSDEQGYDDYSAAVPKPKSGDEPSNKQLAKDVAGAVGRGVVRGVKKLGGLAHVIGDEVRRRARNTDRPAKATKPPRATGDKPSHHAREAWSKNSRS</sequence>
<dbReference type="Pfam" id="PF21997">
    <property type="entry name" value="DUF6928"/>
    <property type="match status" value="1"/>
</dbReference>
<gene>
    <name evidence="2" type="ORF">CUROG_02335</name>
</gene>
<evidence type="ECO:0000313" key="2">
    <source>
        <dbReference type="EMBL" id="QFQ01858.1"/>
    </source>
</evidence>
<name>A0A5J6Z476_9CORY</name>
<feature type="compositionally biased region" description="Basic and acidic residues" evidence="1">
    <location>
        <begin position="292"/>
        <end position="307"/>
    </location>
</feature>
<dbReference type="InterPro" id="IPR053847">
    <property type="entry name" value="DUF6928"/>
</dbReference>
<dbReference type="Proteomes" id="UP000326711">
    <property type="component" value="Chromosome"/>
</dbReference>
<feature type="compositionally biased region" description="Basic and acidic residues" evidence="1">
    <location>
        <begin position="316"/>
        <end position="328"/>
    </location>
</feature>
<evidence type="ECO:0000256" key="1">
    <source>
        <dbReference type="SAM" id="MobiDB-lite"/>
    </source>
</evidence>
<accession>A0A5J6Z476</accession>
<organism evidence="2 3">
    <name type="scientific">Corynebacterium urogenitale</name>
    <dbReference type="NCBI Taxonomy" id="2487892"/>
    <lineage>
        <taxon>Bacteria</taxon>
        <taxon>Bacillati</taxon>
        <taxon>Actinomycetota</taxon>
        <taxon>Actinomycetes</taxon>
        <taxon>Mycobacteriales</taxon>
        <taxon>Corynebacteriaceae</taxon>
        <taxon>Corynebacterium</taxon>
    </lineage>
</organism>